<proteinExistence type="predicted"/>
<reference evidence="3" key="1">
    <citation type="journal article" date="2019" name="Int. J. Syst. Evol. Microbiol.">
        <title>The Global Catalogue of Microorganisms (GCM) 10K type strain sequencing project: providing services to taxonomists for standard genome sequencing and annotation.</title>
        <authorList>
            <consortium name="The Broad Institute Genomics Platform"/>
            <consortium name="The Broad Institute Genome Sequencing Center for Infectious Disease"/>
            <person name="Wu L."/>
            <person name="Ma J."/>
        </authorList>
    </citation>
    <scope>NUCLEOTIDE SEQUENCE [LARGE SCALE GENOMIC DNA]</scope>
    <source>
        <strain evidence="3">NBRC 106396</strain>
    </source>
</reference>
<protein>
    <submittedName>
        <fullName evidence="2">Uncharacterized protein</fullName>
    </submittedName>
</protein>
<dbReference type="EMBL" id="JBHTCP010000002">
    <property type="protein sequence ID" value="MFC7370145.1"/>
    <property type="molecule type" value="Genomic_DNA"/>
</dbReference>
<keyword evidence="1" id="KW-1133">Transmembrane helix</keyword>
<sequence>MSENLEQEHTDQEELDRAGQMHSLCKQCVSYHVLAKTKDGQQVEGIITNVDRQNVTMMIPQDMEPQDTQSQGQSTREGRPYWGPRYRRWYPRIYPLAALTALSLFPYYPPYPYPPYPYPYPYPYY</sequence>
<keyword evidence="1" id="KW-0812">Transmembrane</keyword>
<name>A0ABW2NKS2_9BACL</name>
<gene>
    <name evidence="2" type="ORF">ACFQPF_00450</name>
</gene>
<accession>A0ABW2NKS2</accession>
<evidence type="ECO:0000313" key="2">
    <source>
        <dbReference type="EMBL" id="MFC7370145.1"/>
    </source>
</evidence>
<keyword evidence="1" id="KW-0472">Membrane</keyword>
<dbReference type="Proteomes" id="UP001596549">
    <property type="component" value="Unassembled WGS sequence"/>
</dbReference>
<feature type="transmembrane region" description="Helical" evidence="1">
    <location>
        <begin position="89"/>
        <end position="108"/>
    </location>
</feature>
<comment type="caution">
    <text evidence="2">The sequence shown here is derived from an EMBL/GenBank/DDBJ whole genome shotgun (WGS) entry which is preliminary data.</text>
</comment>
<organism evidence="2 3">
    <name type="scientific">Fictibacillus iocasae</name>
    <dbReference type="NCBI Taxonomy" id="2715437"/>
    <lineage>
        <taxon>Bacteria</taxon>
        <taxon>Bacillati</taxon>
        <taxon>Bacillota</taxon>
        <taxon>Bacilli</taxon>
        <taxon>Bacillales</taxon>
        <taxon>Fictibacillaceae</taxon>
        <taxon>Fictibacillus</taxon>
    </lineage>
</organism>
<evidence type="ECO:0000313" key="3">
    <source>
        <dbReference type="Proteomes" id="UP001596549"/>
    </source>
</evidence>
<evidence type="ECO:0000256" key="1">
    <source>
        <dbReference type="SAM" id="Phobius"/>
    </source>
</evidence>
<dbReference type="RefSeq" id="WP_379744858.1">
    <property type="nucleotide sequence ID" value="NZ_JBHTCP010000002.1"/>
</dbReference>
<keyword evidence="3" id="KW-1185">Reference proteome</keyword>